<dbReference type="AlphaFoldDB" id="A0A6J4IEX3"/>
<feature type="compositionally biased region" description="Basic and acidic residues" evidence="1">
    <location>
        <begin position="257"/>
        <end position="267"/>
    </location>
</feature>
<keyword evidence="2" id="KW-0489">Methyltransferase</keyword>
<dbReference type="GO" id="GO:0052908">
    <property type="term" value="F:16S rRNA (adenine(1518)-N(6)/adenine(1519)-N(6))-dimethyltransferase activity"/>
    <property type="evidence" value="ECO:0007669"/>
    <property type="project" value="UniProtKB-EC"/>
</dbReference>
<dbReference type="EC" id="2.1.1.182" evidence="2"/>
<organism evidence="2">
    <name type="scientific">uncultured Blastococcus sp</name>
    <dbReference type="NCBI Taxonomy" id="217144"/>
    <lineage>
        <taxon>Bacteria</taxon>
        <taxon>Bacillati</taxon>
        <taxon>Actinomycetota</taxon>
        <taxon>Actinomycetes</taxon>
        <taxon>Geodermatophilales</taxon>
        <taxon>Geodermatophilaceae</taxon>
        <taxon>Blastococcus</taxon>
        <taxon>environmental samples</taxon>
    </lineage>
</organism>
<evidence type="ECO:0000313" key="2">
    <source>
        <dbReference type="EMBL" id="CAA9250578.1"/>
    </source>
</evidence>
<feature type="region of interest" description="Disordered" evidence="1">
    <location>
        <begin position="1"/>
        <end position="278"/>
    </location>
</feature>
<name>A0A6J4IEX3_9ACTN</name>
<feature type="compositionally biased region" description="Low complexity" evidence="1">
    <location>
        <begin position="77"/>
        <end position="93"/>
    </location>
</feature>
<feature type="compositionally biased region" description="Low complexity" evidence="1">
    <location>
        <begin position="225"/>
        <end position="234"/>
    </location>
</feature>
<proteinExistence type="predicted"/>
<feature type="compositionally biased region" description="Basic and acidic residues" evidence="1">
    <location>
        <begin position="94"/>
        <end position="109"/>
    </location>
</feature>
<sequence length="278" mass="29097">AGPGRDPRARPAARPAPHQDARAELPARREHDPSDRPYRRAAPGRRRPRGRPRTGFPHARPASCRRRRGGGRDRPAAGRPAAGHGGRPSARAGRPADRGGGRRTADPRAARAAAHGAGGQPAVQHRGAGAAEPARAAPVAGPGPDPRAGRGRRAAGGPTGRIGLRRPVGEGRLVRRGPPRGRGRAEGLLARAQRRLGPGRPRPPCPAARGPVGDLRRRRCRVRHPAQGPARRAGPMGGQPGRRGGAAARRRHRSRHPRGEALGDRLRPAGGDRAGAAV</sequence>
<feature type="compositionally biased region" description="Gly residues" evidence="1">
    <location>
        <begin position="235"/>
        <end position="244"/>
    </location>
</feature>
<feature type="non-terminal residue" evidence="2">
    <location>
        <position position="278"/>
    </location>
</feature>
<feature type="compositionally biased region" description="Low complexity" evidence="1">
    <location>
        <begin position="186"/>
        <end position="199"/>
    </location>
</feature>
<reference evidence="2" key="1">
    <citation type="submission" date="2020-02" db="EMBL/GenBank/DDBJ databases">
        <authorList>
            <person name="Meier V. D."/>
        </authorList>
    </citation>
    <scope>NUCLEOTIDE SEQUENCE</scope>
    <source>
        <strain evidence="2">AVDCRST_MAG57</strain>
    </source>
</reference>
<protein>
    <submittedName>
        <fullName evidence="2">SSU rRNA (Adenine(1518)-N(6)/adenine(1519)-N(6))-dimethyltransferase</fullName>
        <ecNumber evidence="2">2.1.1.182</ecNumber>
    </submittedName>
</protein>
<dbReference type="EMBL" id="CADCTI010000172">
    <property type="protein sequence ID" value="CAA9250578.1"/>
    <property type="molecule type" value="Genomic_DNA"/>
</dbReference>
<feature type="non-terminal residue" evidence="2">
    <location>
        <position position="1"/>
    </location>
</feature>
<feature type="compositionally biased region" description="Basic and acidic residues" evidence="1">
    <location>
        <begin position="17"/>
        <end position="38"/>
    </location>
</feature>
<gene>
    <name evidence="2" type="ORF">AVDCRST_MAG57-2055</name>
</gene>
<accession>A0A6J4IEX3</accession>
<feature type="compositionally biased region" description="Basic residues" evidence="1">
    <location>
        <begin position="42"/>
        <end position="52"/>
    </location>
</feature>
<keyword evidence="2" id="KW-0808">Transferase</keyword>
<feature type="compositionally biased region" description="Low complexity" evidence="1">
    <location>
        <begin position="126"/>
        <end position="142"/>
    </location>
</feature>
<evidence type="ECO:0000256" key="1">
    <source>
        <dbReference type="SAM" id="MobiDB-lite"/>
    </source>
</evidence>